<dbReference type="Pfam" id="PF00595">
    <property type="entry name" value="PDZ"/>
    <property type="match status" value="1"/>
</dbReference>
<dbReference type="SMART" id="SM00228">
    <property type="entry name" value="PDZ"/>
    <property type="match status" value="1"/>
</dbReference>
<accession>A0A5B8YBK5</accession>
<organism evidence="7 8">
    <name type="scientific">Persicimonas caeni</name>
    <dbReference type="NCBI Taxonomy" id="2292766"/>
    <lineage>
        <taxon>Bacteria</taxon>
        <taxon>Deltaproteobacteria</taxon>
        <taxon>Bradymonadales</taxon>
        <taxon>Bradymonadaceae</taxon>
        <taxon>Persicimonas</taxon>
    </lineage>
</organism>
<name>A0A4Y6PU90_PERCE</name>
<feature type="domain" description="PDZ" evidence="6">
    <location>
        <begin position="186"/>
        <end position="254"/>
    </location>
</feature>
<dbReference type="InterPro" id="IPR036034">
    <property type="entry name" value="PDZ_sf"/>
</dbReference>
<evidence type="ECO:0000256" key="5">
    <source>
        <dbReference type="RuleBase" id="RU004404"/>
    </source>
</evidence>
<dbReference type="SUPFAM" id="SSF50156">
    <property type="entry name" value="PDZ domain-like"/>
    <property type="match status" value="1"/>
</dbReference>
<dbReference type="EMBL" id="CP041186">
    <property type="protein sequence ID" value="QDG51868.1"/>
    <property type="molecule type" value="Genomic_DNA"/>
</dbReference>
<dbReference type="GO" id="GO:0008236">
    <property type="term" value="F:serine-type peptidase activity"/>
    <property type="evidence" value="ECO:0007669"/>
    <property type="project" value="UniProtKB-KW"/>
</dbReference>
<dbReference type="CDD" id="cd07560">
    <property type="entry name" value="Peptidase_S41_CPP"/>
    <property type="match status" value="1"/>
</dbReference>
<evidence type="ECO:0000256" key="2">
    <source>
        <dbReference type="ARBA" id="ARBA00022670"/>
    </source>
</evidence>
<dbReference type="InterPro" id="IPR029045">
    <property type="entry name" value="ClpP/crotonase-like_dom_sf"/>
</dbReference>
<dbReference type="Pfam" id="PF03572">
    <property type="entry name" value="Peptidase_S41"/>
    <property type="match status" value="1"/>
</dbReference>
<dbReference type="GO" id="GO:0006508">
    <property type="term" value="P:proteolysis"/>
    <property type="evidence" value="ECO:0007669"/>
    <property type="project" value="UniProtKB-KW"/>
</dbReference>
<dbReference type="PANTHER" id="PTHR32060">
    <property type="entry name" value="TAIL-SPECIFIC PROTEASE"/>
    <property type="match status" value="1"/>
</dbReference>
<dbReference type="PROSITE" id="PS50106">
    <property type="entry name" value="PDZ"/>
    <property type="match status" value="1"/>
</dbReference>
<dbReference type="InterPro" id="IPR023831">
    <property type="entry name" value="MXAN_5808-like"/>
</dbReference>
<dbReference type="GO" id="GO:0004175">
    <property type="term" value="F:endopeptidase activity"/>
    <property type="evidence" value="ECO:0007669"/>
    <property type="project" value="TreeGrafter"/>
</dbReference>
<dbReference type="Gene3D" id="2.30.42.10">
    <property type="match status" value="1"/>
</dbReference>
<evidence type="ECO:0000259" key="6">
    <source>
        <dbReference type="PROSITE" id="PS50106"/>
    </source>
</evidence>
<dbReference type="FunFam" id="2.30.42.10:FF:000063">
    <property type="entry name" value="Peptidase, S41 family"/>
    <property type="match status" value="1"/>
</dbReference>
<evidence type="ECO:0000256" key="4">
    <source>
        <dbReference type="ARBA" id="ARBA00022825"/>
    </source>
</evidence>
<evidence type="ECO:0000256" key="3">
    <source>
        <dbReference type="ARBA" id="ARBA00022801"/>
    </source>
</evidence>
<dbReference type="NCBIfam" id="TIGR03900">
    <property type="entry name" value="prc_long_Delta"/>
    <property type="match status" value="1"/>
</dbReference>
<accession>A0A4Y6PU90</accession>
<dbReference type="AlphaFoldDB" id="A0A4Y6PU90"/>
<dbReference type="RefSeq" id="WP_141198348.1">
    <property type="nucleotide sequence ID" value="NZ_CP041186.1"/>
</dbReference>
<evidence type="ECO:0000313" key="7">
    <source>
        <dbReference type="EMBL" id="QDG51868.1"/>
    </source>
</evidence>
<reference evidence="7 8" key="1">
    <citation type="submission" date="2019-06" db="EMBL/GenBank/DDBJ databases">
        <title>Persicimonas caeni gen. nov., sp. nov., a predatory bacterium isolated from solar saltern.</title>
        <authorList>
            <person name="Wang S."/>
        </authorList>
    </citation>
    <scope>NUCLEOTIDE SEQUENCE [LARGE SCALE GENOMIC DNA]</scope>
    <source>
        <strain evidence="7 8">YN101</strain>
    </source>
</reference>
<dbReference type="SUPFAM" id="SSF52096">
    <property type="entry name" value="ClpP/crotonase"/>
    <property type="match status" value="1"/>
</dbReference>
<dbReference type="CDD" id="cd06782">
    <property type="entry name" value="cpPDZ_CPP-like"/>
    <property type="match status" value="1"/>
</dbReference>
<keyword evidence="8" id="KW-1185">Reference proteome</keyword>
<dbReference type="SMART" id="SM00245">
    <property type="entry name" value="TSPc"/>
    <property type="match status" value="1"/>
</dbReference>
<dbReference type="InterPro" id="IPR005151">
    <property type="entry name" value="Tail-specific_protease"/>
</dbReference>
<dbReference type="Gene3D" id="3.30.750.44">
    <property type="match status" value="1"/>
</dbReference>
<gene>
    <name evidence="7" type="ORF">FIV42_14300</name>
</gene>
<evidence type="ECO:0000313" key="8">
    <source>
        <dbReference type="Proteomes" id="UP000315995"/>
    </source>
</evidence>
<dbReference type="InterPro" id="IPR013783">
    <property type="entry name" value="Ig-like_fold"/>
</dbReference>
<dbReference type="InterPro" id="IPR001478">
    <property type="entry name" value="PDZ"/>
</dbReference>
<dbReference type="Proteomes" id="UP000315995">
    <property type="component" value="Chromosome"/>
</dbReference>
<proteinExistence type="inferred from homology"/>
<keyword evidence="3 5" id="KW-0378">Hydrolase</keyword>
<evidence type="ECO:0000256" key="1">
    <source>
        <dbReference type="ARBA" id="ARBA00009179"/>
    </source>
</evidence>
<sequence>MEKLMGNLKRHGRFIVAFLSLAIAFVLSVQFSDRGVQFDLKNSEVSASEGKDGEYDLSALKILNRVLLRIKDNYVEPERVDPNKMLIAALDEVQNSITELVVTFVGGKENPSAIKVHVNGSTKSFKVKELESLWEMSFRLQKMFRFVEEHLQEDPDLDFREIEYAAINGMLTTLDPHSTLLPPRHYEEMQTQTGGKFGGLGIVISIRDGELTVMSPIPDTPAAKQGIKAKDKIVRIGEESTINMNLNEAVSMMRGEPGTAVDIWIKRKAWSEPRKFTVTRAIINIESVDSQALGDKVGYIRIKNFQANTHSDLVKHLKKLKKKMGGMQGLVLDLRDNPGGLLDQAIKVSDAFLDQGAIVSTVGVGNKMRDKKVATKSGTEPKYPIVVLVNAGSASASEIVSGALQNHDRALVVGDTTFGKGSVQVLYEFNDNSALKLTVAQYLTPGDISIQGKGIAPDLRLVPVALADGEADMFLSNNILRESDLESHLSNAAAHAAGDGVGFVRFLEDVPADGEEEEFEDPNAFKEDFEIKFGQQLVAAVGKTWKRQALLEKLQPELGKISEREMKEIQKKLSTLDVDWSEGENPETANVDLEVTTSVDKDTVKAGEKVKITAKATNKGKKTLHRLKAISSSDNPVLDDKEFLFGKLAPGASKEWTVEVELPKDAMSRHDLLEFQVSGPEDKFGDTVKKPLRIVGLDRPQFAFAYEVVDASGDGVLQKDEKVTFRTIVKNVGQADSNETMVYLKNLAGEAVYLDKGRVKIDKIEKGTEEVAEFEFHLKEIPENDYIELEIDVFDNVFRDFVHKKIKVPFAASKDKVADAKGVAKVKSGPAKLFLGATTKADVAAMADKDATLPVVGKLDDWVKVDLGRRKAWIQKSLVDYDSGATAELSGVTRRNNFQSPQVELNPSTMMTSKDSVSLEAVVEDDSSIKDYYIFVVNRQDATSINTRKLEYTKVDGQKAEIASKIPLFKGMNRVSIIARDEDGMQTSQDTYIYRN</sequence>
<dbReference type="GO" id="GO:0007165">
    <property type="term" value="P:signal transduction"/>
    <property type="evidence" value="ECO:0007669"/>
    <property type="project" value="TreeGrafter"/>
</dbReference>
<dbReference type="Gene3D" id="2.60.40.10">
    <property type="entry name" value="Immunoglobulins"/>
    <property type="match status" value="1"/>
</dbReference>
<protein>
    <submittedName>
        <fullName evidence="7">PDZ domain-containing protein</fullName>
    </submittedName>
</protein>
<dbReference type="NCBIfam" id="TIGR00225">
    <property type="entry name" value="prc"/>
    <property type="match status" value="1"/>
</dbReference>
<keyword evidence="2 5" id="KW-0645">Protease</keyword>
<dbReference type="GO" id="GO:0030288">
    <property type="term" value="C:outer membrane-bounded periplasmic space"/>
    <property type="evidence" value="ECO:0007669"/>
    <property type="project" value="TreeGrafter"/>
</dbReference>
<keyword evidence="4 5" id="KW-0720">Serine protease</keyword>
<dbReference type="Gene3D" id="3.90.226.10">
    <property type="entry name" value="2-enoyl-CoA Hydratase, Chain A, domain 1"/>
    <property type="match status" value="1"/>
</dbReference>
<dbReference type="OrthoDB" id="9812068at2"/>
<dbReference type="InterPro" id="IPR004447">
    <property type="entry name" value="Peptidase_S41A"/>
</dbReference>
<dbReference type="PANTHER" id="PTHR32060:SF30">
    <property type="entry name" value="CARBOXY-TERMINAL PROCESSING PROTEASE CTPA"/>
    <property type="match status" value="1"/>
</dbReference>
<comment type="similarity">
    <text evidence="1 5">Belongs to the peptidase S41A family.</text>
</comment>